<name>A0A8S5LPF4_9CAUD</name>
<dbReference type="EMBL" id="BK015888">
    <property type="protein sequence ID" value="DAD71897.1"/>
    <property type="molecule type" value="Genomic_DNA"/>
</dbReference>
<sequence>MIQIKNIFDSLRDDVLSGKMTLKEAAVEIYRSGCTNFIDEEATSRLLHLAD</sequence>
<reference evidence="1" key="1">
    <citation type="journal article" date="2021" name="Proc. Natl. Acad. Sci. U.S.A.">
        <title>A Catalog of Tens of Thousands of Viruses from Human Metagenomes Reveals Hidden Associations with Chronic Diseases.</title>
        <authorList>
            <person name="Tisza M.J."/>
            <person name="Buck C.B."/>
        </authorList>
    </citation>
    <scope>NUCLEOTIDE SEQUENCE</scope>
    <source>
        <strain evidence="1">CtoiW10</strain>
    </source>
</reference>
<protein>
    <submittedName>
        <fullName evidence="1">Uncharacterized protein</fullName>
    </submittedName>
</protein>
<proteinExistence type="predicted"/>
<accession>A0A8S5LPF4</accession>
<organism evidence="1">
    <name type="scientific">Siphoviridae sp. ctoiW10</name>
    <dbReference type="NCBI Taxonomy" id="2827592"/>
    <lineage>
        <taxon>Viruses</taxon>
        <taxon>Duplodnaviria</taxon>
        <taxon>Heunggongvirae</taxon>
        <taxon>Uroviricota</taxon>
        <taxon>Caudoviricetes</taxon>
    </lineage>
</organism>
<evidence type="ECO:0000313" key="1">
    <source>
        <dbReference type="EMBL" id="DAD71897.1"/>
    </source>
</evidence>